<evidence type="ECO:0000259" key="4">
    <source>
        <dbReference type="PROSITE" id="PS50949"/>
    </source>
</evidence>
<dbReference type="SUPFAM" id="SSF48008">
    <property type="entry name" value="GntR ligand-binding domain-like"/>
    <property type="match status" value="1"/>
</dbReference>
<evidence type="ECO:0000313" key="6">
    <source>
        <dbReference type="Proteomes" id="UP000644756"/>
    </source>
</evidence>
<dbReference type="Proteomes" id="UP000644756">
    <property type="component" value="Unassembled WGS sequence"/>
</dbReference>
<feature type="domain" description="HTH gntR-type" evidence="4">
    <location>
        <begin position="7"/>
        <end position="75"/>
    </location>
</feature>
<dbReference type="InterPro" id="IPR011711">
    <property type="entry name" value="GntR_C"/>
</dbReference>
<dbReference type="InterPro" id="IPR036388">
    <property type="entry name" value="WH-like_DNA-bd_sf"/>
</dbReference>
<proteinExistence type="predicted"/>
<dbReference type="PRINTS" id="PR00035">
    <property type="entry name" value="HTHGNTR"/>
</dbReference>
<organism evidence="5 6">
    <name type="scientific">Paenibacillus abyssi</name>
    <dbReference type="NCBI Taxonomy" id="1340531"/>
    <lineage>
        <taxon>Bacteria</taxon>
        <taxon>Bacillati</taxon>
        <taxon>Bacillota</taxon>
        <taxon>Bacilli</taxon>
        <taxon>Bacillales</taxon>
        <taxon>Paenibacillaceae</taxon>
        <taxon>Paenibacillus</taxon>
    </lineage>
</organism>
<keyword evidence="1" id="KW-0805">Transcription regulation</keyword>
<dbReference type="InterPro" id="IPR000524">
    <property type="entry name" value="Tscrpt_reg_HTH_GntR"/>
</dbReference>
<keyword evidence="6" id="KW-1185">Reference proteome</keyword>
<protein>
    <submittedName>
        <fullName evidence="5">GntR family transcriptional regulator</fullName>
    </submittedName>
</protein>
<reference evidence="5" key="1">
    <citation type="journal article" date="2014" name="Int. J. Syst. Evol. Microbiol.">
        <title>Complete genome sequence of Corynebacterium casei LMG S-19264T (=DSM 44701T), isolated from a smear-ripened cheese.</title>
        <authorList>
            <consortium name="US DOE Joint Genome Institute (JGI-PGF)"/>
            <person name="Walter F."/>
            <person name="Albersmeier A."/>
            <person name="Kalinowski J."/>
            <person name="Ruckert C."/>
        </authorList>
    </citation>
    <scope>NUCLEOTIDE SEQUENCE</scope>
    <source>
        <strain evidence="5">CGMCC 1.12987</strain>
    </source>
</reference>
<dbReference type="PANTHER" id="PTHR43537">
    <property type="entry name" value="TRANSCRIPTIONAL REGULATOR, GNTR FAMILY"/>
    <property type="match status" value="1"/>
</dbReference>
<dbReference type="CDD" id="cd07377">
    <property type="entry name" value="WHTH_GntR"/>
    <property type="match status" value="1"/>
</dbReference>
<evidence type="ECO:0000256" key="2">
    <source>
        <dbReference type="ARBA" id="ARBA00023125"/>
    </source>
</evidence>
<dbReference type="GO" id="GO:0003677">
    <property type="term" value="F:DNA binding"/>
    <property type="evidence" value="ECO:0007669"/>
    <property type="project" value="UniProtKB-KW"/>
</dbReference>
<dbReference type="Gene3D" id="1.10.10.10">
    <property type="entry name" value="Winged helix-like DNA-binding domain superfamily/Winged helix DNA-binding domain"/>
    <property type="match status" value="1"/>
</dbReference>
<dbReference type="RefSeq" id="WP_188532536.1">
    <property type="nucleotide sequence ID" value="NZ_BMGR01000013.1"/>
</dbReference>
<dbReference type="InterPro" id="IPR008920">
    <property type="entry name" value="TF_FadR/GntR_C"/>
</dbReference>
<dbReference type="Pfam" id="PF07729">
    <property type="entry name" value="FCD"/>
    <property type="match status" value="1"/>
</dbReference>
<dbReference type="PROSITE" id="PS50949">
    <property type="entry name" value="HTH_GNTR"/>
    <property type="match status" value="1"/>
</dbReference>
<dbReference type="GO" id="GO:0003700">
    <property type="term" value="F:DNA-binding transcription factor activity"/>
    <property type="evidence" value="ECO:0007669"/>
    <property type="project" value="InterPro"/>
</dbReference>
<dbReference type="InterPro" id="IPR036390">
    <property type="entry name" value="WH_DNA-bd_sf"/>
</dbReference>
<gene>
    <name evidence="5" type="ORF">GCM10010916_36740</name>
</gene>
<sequence>MNKIKRRLVHELAAKEIQKYIREQGFGEGDKLPSLEELASVLGVGRSSLREALRSLQAMDMIEMINGKGVYVKDTHSYRISAKVKVDDVKRSMLQVSEVRRALEGMAVELAAARATDQMIKEMEYYISEIKRYSENQMDTSELDIKFHQTIYKASDNPVLESVILSMWKMFEVFWSNPFGDNQLFEATLPIHFTLAEAIKNKDGQKARAEFNKLMDAVEATIHEAE</sequence>
<name>A0A917LF07_9BACL</name>
<dbReference type="SMART" id="SM00895">
    <property type="entry name" value="FCD"/>
    <property type="match status" value="1"/>
</dbReference>
<evidence type="ECO:0000313" key="5">
    <source>
        <dbReference type="EMBL" id="GGG16525.1"/>
    </source>
</evidence>
<evidence type="ECO:0000256" key="3">
    <source>
        <dbReference type="ARBA" id="ARBA00023163"/>
    </source>
</evidence>
<dbReference type="PANTHER" id="PTHR43537:SF5">
    <property type="entry name" value="UXU OPERON TRANSCRIPTIONAL REGULATOR"/>
    <property type="match status" value="1"/>
</dbReference>
<keyword evidence="2" id="KW-0238">DNA-binding</keyword>
<reference evidence="5" key="2">
    <citation type="submission" date="2020-09" db="EMBL/GenBank/DDBJ databases">
        <authorList>
            <person name="Sun Q."/>
            <person name="Zhou Y."/>
        </authorList>
    </citation>
    <scope>NUCLEOTIDE SEQUENCE</scope>
    <source>
        <strain evidence="5">CGMCC 1.12987</strain>
    </source>
</reference>
<dbReference type="Pfam" id="PF00392">
    <property type="entry name" value="GntR"/>
    <property type="match status" value="1"/>
</dbReference>
<evidence type="ECO:0000256" key="1">
    <source>
        <dbReference type="ARBA" id="ARBA00023015"/>
    </source>
</evidence>
<accession>A0A917LF07</accession>
<dbReference type="SMART" id="SM00345">
    <property type="entry name" value="HTH_GNTR"/>
    <property type="match status" value="1"/>
</dbReference>
<dbReference type="AlphaFoldDB" id="A0A917LF07"/>
<comment type="caution">
    <text evidence="5">The sequence shown here is derived from an EMBL/GenBank/DDBJ whole genome shotgun (WGS) entry which is preliminary data.</text>
</comment>
<dbReference type="Gene3D" id="1.20.120.530">
    <property type="entry name" value="GntR ligand-binding domain-like"/>
    <property type="match status" value="1"/>
</dbReference>
<keyword evidence="3" id="KW-0804">Transcription</keyword>
<dbReference type="SUPFAM" id="SSF46785">
    <property type="entry name" value="Winged helix' DNA-binding domain"/>
    <property type="match status" value="1"/>
</dbReference>
<dbReference type="EMBL" id="BMGR01000013">
    <property type="protein sequence ID" value="GGG16525.1"/>
    <property type="molecule type" value="Genomic_DNA"/>
</dbReference>